<evidence type="ECO:0000259" key="5">
    <source>
        <dbReference type="Pfam" id="PF13476"/>
    </source>
</evidence>
<dbReference type="EMBL" id="ASSJ01000049">
    <property type="protein sequence ID" value="ERN41448.1"/>
    <property type="molecule type" value="Genomic_DNA"/>
</dbReference>
<gene>
    <name evidence="6" type="ORF">KR51_00020220</name>
</gene>
<dbReference type="STRING" id="582515.KR51_00020220"/>
<dbReference type="Gene3D" id="3.40.50.300">
    <property type="entry name" value="P-loop containing nucleotide triphosphate hydrolases"/>
    <property type="match status" value="2"/>
</dbReference>
<dbReference type="Proteomes" id="UP000016960">
    <property type="component" value="Unassembled WGS sequence"/>
</dbReference>
<dbReference type="PANTHER" id="PTHR32114:SF2">
    <property type="entry name" value="ABC TRANSPORTER ABCH.3"/>
    <property type="match status" value="1"/>
</dbReference>
<organism evidence="6 7">
    <name type="scientific">Rubidibacter lacunae KORDI 51-2</name>
    <dbReference type="NCBI Taxonomy" id="582515"/>
    <lineage>
        <taxon>Bacteria</taxon>
        <taxon>Bacillati</taxon>
        <taxon>Cyanobacteriota</taxon>
        <taxon>Cyanophyceae</taxon>
        <taxon>Oscillatoriophycideae</taxon>
        <taxon>Chroococcales</taxon>
        <taxon>Aphanothecaceae</taxon>
        <taxon>Rubidibacter</taxon>
    </lineage>
</organism>
<evidence type="ECO:0000256" key="2">
    <source>
        <dbReference type="ARBA" id="ARBA00011322"/>
    </source>
</evidence>
<dbReference type="SUPFAM" id="SSF52540">
    <property type="entry name" value="P-loop containing nucleoside triphosphate hydrolases"/>
    <property type="match status" value="1"/>
</dbReference>
<comment type="similarity">
    <text evidence="1">Belongs to the SMC family. SbcC subfamily.</text>
</comment>
<dbReference type="GO" id="GO:0016887">
    <property type="term" value="F:ATP hydrolysis activity"/>
    <property type="evidence" value="ECO:0007669"/>
    <property type="project" value="InterPro"/>
</dbReference>
<dbReference type="FunCoup" id="U5DA37">
    <property type="interactions" value="49"/>
</dbReference>
<dbReference type="PATRIC" id="fig|582515.4.peg.2275"/>
<dbReference type="GO" id="GO:0006302">
    <property type="term" value="P:double-strand break repair"/>
    <property type="evidence" value="ECO:0007669"/>
    <property type="project" value="InterPro"/>
</dbReference>
<dbReference type="InParanoid" id="U5DA37"/>
<proteinExistence type="inferred from homology"/>
<evidence type="ECO:0000313" key="6">
    <source>
        <dbReference type="EMBL" id="ERN41448.1"/>
    </source>
</evidence>
<feature type="coiled-coil region" evidence="4">
    <location>
        <begin position="222"/>
        <end position="249"/>
    </location>
</feature>
<keyword evidence="7" id="KW-1185">Reference proteome</keyword>
<evidence type="ECO:0000256" key="4">
    <source>
        <dbReference type="SAM" id="Coils"/>
    </source>
</evidence>
<evidence type="ECO:0000313" key="7">
    <source>
        <dbReference type="Proteomes" id="UP000016960"/>
    </source>
</evidence>
<dbReference type="InterPro" id="IPR027417">
    <property type="entry name" value="P-loop_NTPase"/>
</dbReference>
<dbReference type="Pfam" id="PF13476">
    <property type="entry name" value="AAA_23"/>
    <property type="match status" value="1"/>
</dbReference>
<name>U5DA37_9CHRO</name>
<feature type="domain" description="Rad50/SbcC-type AAA" evidence="5">
    <location>
        <begin position="5"/>
        <end position="239"/>
    </location>
</feature>
<dbReference type="InterPro" id="IPR038729">
    <property type="entry name" value="Rad50/SbcC_AAA"/>
</dbReference>
<keyword evidence="4" id="KW-0175">Coiled coil</keyword>
<reference evidence="6 7" key="1">
    <citation type="submission" date="2013-05" db="EMBL/GenBank/DDBJ databases">
        <title>Draft genome sequence of Rubidibacter lacunae KORDI 51-2.</title>
        <authorList>
            <person name="Choi D.H."/>
            <person name="Noh J.H."/>
            <person name="Kwon K.-K."/>
            <person name="Lee J.-H."/>
            <person name="Ryu J.-Y."/>
        </authorList>
    </citation>
    <scope>NUCLEOTIDE SEQUENCE [LARGE SCALE GENOMIC DNA]</scope>
    <source>
        <strain evidence="6 7">KORDI 51-2</strain>
    </source>
</reference>
<evidence type="ECO:0000256" key="3">
    <source>
        <dbReference type="ARBA" id="ARBA00013368"/>
    </source>
</evidence>
<dbReference type="eggNOG" id="COG0419">
    <property type="taxonomic scope" value="Bacteria"/>
</dbReference>
<dbReference type="AlphaFoldDB" id="U5DA37"/>
<protein>
    <recommendedName>
        <fullName evidence="3">Nuclease SbcCD subunit C</fullName>
    </recommendedName>
</protein>
<comment type="caution">
    <text evidence="6">The sequence shown here is derived from an EMBL/GenBank/DDBJ whole genome shotgun (WGS) entry which is preliminary data.</text>
</comment>
<dbReference type="Pfam" id="PF13558">
    <property type="entry name" value="SbcC_Walker_B"/>
    <property type="match status" value="1"/>
</dbReference>
<feature type="coiled-coil region" evidence="4">
    <location>
        <begin position="762"/>
        <end position="858"/>
    </location>
</feature>
<feature type="coiled-coil region" evidence="4">
    <location>
        <begin position="582"/>
        <end position="640"/>
    </location>
</feature>
<comment type="subunit">
    <text evidence="2">Heterodimer of SbcC and SbcD.</text>
</comment>
<dbReference type="RefSeq" id="WP_022607006.1">
    <property type="nucleotide sequence ID" value="NZ_ASSJ01000049.1"/>
</dbReference>
<evidence type="ECO:0000256" key="1">
    <source>
        <dbReference type="ARBA" id="ARBA00006930"/>
    </source>
</evidence>
<sequence length="1004" mass="112398">MRPIKLILEGFTSFRTRQEIDFDALDNLFVITGPTGAGKTSLLDAITFALYGKVARKLNPADLVTQGAKQLKVELHFTSRGETYRAVRTYDFSRKTATNAIVLDRFDGAKWEREKEQQRDVDGAIASILGIDYDTFTRVILLPQGEFDRFLKGTPRHRREILRQLIPELQVFELMRQKAVEREKLAAGELNAIATQLAERSLPTTEEIAAAELQKREVCSRIATTTGHIEQLQQELNDTERLLERQQQLTRARAELTDLLARENVIQDITAKLAQAQIAAQLEGDWRLVEDARSRLQAATERSESEDAAFVAARAIAERSEVAFTAAIDRERELQGREAVLQAAASFETTRARCAEEVERARNLQRQRQDAYERAASELAVAHTGLQQAETEESQAKAVVENSAPTGDRLQVLRQVLPLLEPWERAHARRHQAAMNLETATSATSATAAAERQASAALAEAETVLQAVTNRLQQARDDNAIAMLRERLHDGETCPVCNSPYPGTTAVPDLPDSKVELWEAQHAEACGESERARQDFNDARLEGARQQQQADNARQLLADREGDLSERSRQLRDLLGHCEWDSAALQTELQTLEDRDRRYQEARAQLDAIRDRCIRTRSQLQAAEQACAAANRERDRAVDDSDRRQTQLQNAETDLTEALKRLYTELGKQPYADLARILKQQRDDCDRAVQTATSARDTGAAELIRAETAAESAARELTTAHTLQQERDRSWTVACQDLGCTEAEFLTARATPQQQQAWHEQKQTYEKQHLELTVRVANLQTEIGGRAADAEAIVALEQALDNARDRGDELQSERERITVWLSEQQRLARDVAKLQAKHDELQKQVDALHAIAQQLQSNQFQGYILEAFEQDLALQGSRYLQDLTRRYTLALDGDKYVVEDGWNGGETRPVQTLSGGETFVASLSVGLALSELLAGSAEVGSLFLDEGFGTLDPETLESAIQALETLRRSHRIVGLITHVRELADRLPAQIEVTKSPDGSRVRVL</sequence>
<dbReference type="PANTHER" id="PTHR32114">
    <property type="entry name" value="ABC TRANSPORTER ABCH.3"/>
    <property type="match status" value="1"/>
</dbReference>
<accession>U5DA37</accession>